<accession>A0AAW8VIW7</accession>
<comment type="caution">
    <text evidence="1">The sequence shown here is derived from an EMBL/GenBank/DDBJ whole genome shotgun (WGS) entry which is preliminary data.</text>
</comment>
<organism evidence="1 2">
    <name type="scientific">Bacteroides cellulosilyticus</name>
    <dbReference type="NCBI Taxonomy" id="246787"/>
    <lineage>
        <taxon>Bacteria</taxon>
        <taxon>Pseudomonadati</taxon>
        <taxon>Bacteroidota</taxon>
        <taxon>Bacteroidia</taxon>
        <taxon>Bacteroidales</taxon>
        <taxon>Bacteroidaceae</taxon>
        <taxon>Bacteroides</taxon>
    </lineage>
</organism>
<sequence>MKINFKKIETKISFEGDVQTFDIAKRIANAMKYQTTVLMDIGFEKLAEAIYYSEGEVEIPSQYCNAIIEVVRQSPFIAAVKREVINRLSINQKQDGIY</sequence>
<dbReference type="Proteomes" id="UP001266995">
    <property type="component" value="Unassembled WGS sequence"/>
</dbReference>
<protein>
    <recommendedName>
        <fullName evidence="3">Phage protein</fullName>
    </recommendedName>
</protein>
<dbReference type="EMBL" id="JAVSNH010000001">
    <property type="protein sequence ID" value="MDT4512413.1"/>
    <property type="molecule type" value="Genomic_DNA"/>
</dbReference>
<gene>
    <name evidence="1" type="ORF">RO785_15695</name>
</gene>
<name>A0AAW8VIW7_9BACE</name>
<dbReference type="AlphaFoldDB" id="A0AAW8VIW7"/>
<evidence type="ECO:0008006" key="3">
    <source>
        <dbReference type="Google" id="ProtNLM"/>
    </source>
</evidence>
<dbReference type="RefSeq" id="WP_313753323.1">
    <property type="nucleotide sequence ID" value="NZ_JAVSNH010000001.1"/>
</dbReference>
<evidence type="ECO:0000313" key="1">
    <source>
        <dbReference type="EMBL" id="MDT4512413.1"/>
    </source>
</evidence>
<proteinExistence type="predicted"/>
<evidence type="ECO:0000313" key="2">
    <source>
        <dbReference type="Proteomes" id="UP001266995"/>
    </source>
</evidence>
<reference evidence="1" key="1">
    <citation type="submission" date="2023-08" db="EMBL/GenBank/DDBJ databases">
        <title>Reintroducing virulent viruses to syntetic microbiomes.</title>
        <authorList>
            <person name="Wilde J."/>
            <person name="Boyes R."/>
            <person name="Robinson A.V."/>
            <person name="Daisley B.A."/>
            <person name="Allen-Vercoe E."/>
        </authorList>
    </citation>
    <scope>NUCLEOTIDE SEQUENCE</scope>
    <source>
        <strain evidence="1">225I_12FAA</strain>
    </source>
</reference>